<feature type="region of interest" description="Disordered" evidence="1">
    <location>
        <begin position="209"/>
        <end position="268"/>
    </location>
</feature>
<feature type="compositionally biased region" description="Polar residues" evidence="1">
    <location>
        <begin position="484"/>
        <end position="498"/>
    </location>
</feature>
<evidence type="ECO:0000313" key="3">
    <source>
        <dbReference type="Proteomes" id="UP000053820"/>
    </source>
</evidence>
<feature type="compositionally biased region" description="Polar residues" evidence="1">
    <location>
        <begin position="569"/>
        <end position="578"/>
    </location>
</feature>
<evidence type="ECO:0000313" key="2">
    <source>
        <dbReference type="EMBL" id="KIJ57902.1"/>
    </source>
</evidence>
<dbReference type="AlphaFoldDB" id="A0A0C9W6P8"/>
<dbReference type="HOGENOM" id="CLU_408288_0_0_1"/>
<gene>
    <name evidence="2" type="ORF">HYDPIDRAFT_34688</name>
</gene>
<evidence type="ECO:0000256" key="1">
    <source>
        <dbReference type="SAM" id="MobiDB-lite"/>
    </source>
</evidence>
<dbReference type="EMBL" id="KN840057">
    <property type="protein sequence ID" value="KIJ57902.1"/>
    <property type="molecule type" value="Genomic_DNA"/>
</dbReference>
<feature type="compositionally biased region" description="Low complexity" evidence="1">
    <location>
        <begin position="466"/>
        <end position="483"/>
    </location>
</feature>
<dbReference type="OrthoDB" id="3182376at2759"/>
<feature type="compositionally biased region" description="Pro residues" evidence="1">
    <location>
        <begin position="456"/>
        <end position="465"/>
    </location>
</feature>
<sequence length="673" mass="73508">MSTPPIQANMDPAMGSQQPNQGSLKRKSTATRKKKGCKATEPTPKIPVIQWDDREHMERTAHLINWCRDHEDLRVKIFSDSTQDAAQQGRHHKQMCSQKKTYLQPLVKAIFECDHDPKVKDAYELRKKYNAVNKELGRMGAGLSIEDLKRNPGMENLLKKLTETFPWWEDLHGWWRTNPAYNTVFTMADPGQDFAAMAQDYFQSASSIKDPTTQLRGPAGDDWVTQPQSGDVDEEDDNDNDDNDEEDSDGEGEDGEGEEGGEDNKDEASELELRQMSGANELEEVLYRSTTHAPFQQDDASMAINDNTDFEIDSPLSRWPFSPASSHPLFSGHTLDLPSGSLSPPGHDITPPHSLHRQSALWLPARPSMTPLPYLNTNTGALVSQGYISLNLPTNPPAGLPPVQSTGTPYGFGGPSAPRSSISSGIPPLAPPMPRSQVSPGVSSSVPPTPSAVSPGTPPSAPPAPRSTASSSSRLPSVARPSSDTSAPGRSLVENSNNPVMSDVVHTFSVHAHKGKGNGKASSSSAKSKLWQASATSSTSTSSLAPSSPSSSITGSSSGSRKRPRDMTSEISAKLSSTSDLIVRQIQSTSEAKVETKRMKIEAGIMSWELKLRDHRAQREHDLWQSMVAHEHECAMASKKTRQLELELEIEKMHIRRLEIAQEKDDSNDTTQS</sequence>
<accession>A0A0C9W6P8</accession>
<reference evidence="2 3" key="1">
    <citation type="submission" date="2014-04" db="EMBL/GenBank/DDBJ databases">
        <title>Evolutionary Origins and Diversification of the Mycorrhizal Mutualists.</title>
        <authorList>
            <consortium name="DOE Joint Genome Institute"/>
            <consortium name="Mycorrhizal Genomics Consortium"/>
            <person name="Kohler A."/>
            <person name="Kuo A."/>
            <person name="Nagy L.G."/>
            <person name="Floudas D."/>
            <person name="Copeland A."/>
            <person name="Barry K.W."/>
            <person name="Cichocki N."/>
            <person name="Veneault-Fourrey C."/>
            <person name="LaButti K."/>
            <person name="Lindquist E.A."/>
            <person name="Lipzen A."/>
            <person name="Lundell T."/>
            <person name="Morin E."/>
            <person name="Murat C."/>
            <person name="Riley R."/>
            <person name="Ohm R."/>
            <person name="Sun H."/>
            <person name="Tunlid A."/>
            <person name="Henrissat B."/>
            <person name="Grigoriev I.V."/>
            <person name="Hibbett D.S."/>
            <person name="Martin F."/>
        </authorList>
    </citation>
    <scope>NUCLEOTIDE SEQUENCE [LARGE SCALE GENOMIC DNA]</scope>
    <source>
        <strain evidence="2 3">MD-312</strain>
    </source>
</reference>
<proteinExistence type="predicted"/>
<feature type="compositionally biased region" description="Low complexity" evidence="1">
    <location>
        <begin position="435"/>
        <end position="455"/>
    </location>
</feature>
<organism evidence="2 3">
    <name type="scientific">Hydnomerulius pinastri MD-312</name>
    <dbReference type="NCBI Taxonomy" id="994086"/>
    <lineage>
        <taxon>Eukaryota</taxon>
        <taxon>Fungi</taxon>
        <taxon>Dikarya</taxon>
        <taxon>Basidiomycota</taxon>
        <taxon>Agaricomycotina</taxon>
        <taxon>Agaricomycetes</taxon>
        <taxon>Agaricomycetidae</taxon>
        <taxon>Boletales</taxon>
        <taxon>Boletales incertae sedis</taxon>
        <taxon>Leucogyrophana</taxon>
    </lineage>
</organism>
<dbReference type="Proteomes" id="UP000053820">
    <property type="component" value="Unassembled WGS sequence"/>
</dbReference>
<keyword evidence="3" id="KW-1185">Reference proteome</keyword>
<protein>
    <submittedName>
        <fullName evidence="2">Uncharacterized protein</fullName>
    </submittedName>
</protein>
<name>A0A0C9W6P8_9AGAM</name>
<feature type="region of interest" description="Disordered" evidence="1">
    <location>
        <begin position="537"/>
        <end position="578"/>
    </location>
</feature>
<feature type="compositionally biased region" description="Basic residues" evidence="1">
    <location>
        <begin position="24"/>
        <end position="37"/>
    </location>
</feature>
<feature type="compositionally biased region" description="Low complexity" evidence="1">
    <location>
        <begin position="537"/>
        <end position="559"/>
    </location>
</feature>
<feature type="region of interest" description="Disordered" evidence="1">
    <location>
        <begin position="398"/>
        <end position="498"/>
    </location>
</feature>
<feature type="region of interest" description="Disordered" evidence="1">
    <location>
        <begin position="1"/>
        <end position="43"/>
    </location>
</feature>
<feature type="compositionally biased region" description="Acidic residues" evidence="1">
    <location>
        <begin position="231"/>
        <end position="261"/>
    </location>
</feature>